<reference evidence="1" key="1">
    <citation type="submission" date="2021-06" db="EMBL/GenBank/DDBJ databases">
        <authorList>
            <person name="Kallberg Y."/>
            <person name="Tangrot J."/>
            <person name="Rosling A."/>
        </authorList>
    </citation>
    <scope>NUCLEOTIDE SEQUENCE</scope>
    <source>
        <strain evidence="1">CL356</strain>
    </source>
</reference>
<evidence type="ECO:0000313" key="2">
    <source>
        <dbReference type="Proteomes" id="UP000789525"/>
    </source>
</evidence>
<accession>A0ACA9P9C6</accession>
<name>A0ACA9P9C6_9GLOM</name>
<feature type="non-terminal residue" evidence="1">
    <location>
        <position position="344"/>
    </location>
</feature>
<gene>
    <name evidence="1" type="ORF">ACOLOM_LOCUS9845</name>
</gene>
<protein>
    <submittedName>
        <fullName evidence="1">16452_t:CDS:1</fullName>
    </submittedName>
</protein>
<comment type="caution">
    <text evidence="1">The sequence shown here is derived from an EMBL/GenBank/DDBJ whole genome shotgun (WGS) entry which is preliminary data.</text>
</comment>
<organism evidence="1 2">
    <name type="scientific">Acaulospora colombiana</name>
    <dbReference type="NCBI Taxonomy" id="27376"/>
    <lineage>
        <taxon>Eukaryota</taxon>
        <taxon>Fungi</taxon>
        <taxon>Fungi incertae sedis</taxon>
        <taxon>Mucoromycota</taxon>
        <taxon>Glomeromycotina</taxon>
        <taxon>Glomeromycetes</taxon>
        <taxon>Diversisporales</taxon>
        <taxon>Acaulosporaceae</taxon>
        <taxon>Acaulospora</taxon>
    </lineage>
</organism>
<dbReference type="EMBL" id="CAJVPT010029579">
    <property type="protein sequence ID" value="CAG8691346.1"/>
    <property type="molecule type" value="Genomic_DNA"/>
</dbReference>
<proteinExistence type="predicted"/>
<evidence type="ECO:0000313" key="1">
    <source>
        <dbReference type="EMBL" id="CAG8691346.1"/>
    </source>
</evidence>
<keyword evidence="2" id="KW-1185">Reference proteome</keyword>
<dbReference type="Proteomes" id="UP000789525">
    <property type="component" value="Unassembled WGS sequence"/>
</dbReference>
<sequence>MPAIGESSRAVHRATTGIWLSLMEITLKSGAYLPSPHLRRLNSDYISDRDVDRFAKKTLGAKDRANKLLATYQSALRLSFDQSTMREYFVQGFLRCVNAKGDVAIKHSASVISVLVATAFEFRRPSDGDKNKIRAILSRETVRAGGRASHDNCALIVTNTPYGDLLKEDECARSLGLDTRQSCCSMGGGIYRCPIAFWLVFYHRNPSSRTASTSSLAAPLTHFPLPPLAHQSHSDSAASGILHPVTLRPALPSPTVTGADLSDKHLRTGMPSSSPNAAIISITVTPGANGVESESTSTITSFADNDLSPEKAEDACYASGPLGPCVAYHLSEYGSSFLRGTEAC</sequence>